<gene>
    <name evidence="2" type="ORF">KC19_3G029700</name>
</gene>
<evidence type="ECO:0000259" key="1">
    <source>
        <dbReference type="PROSITE" id="PS50181"/>
    </source>
</evidence>
<evidence type="ECO:0000313" key="2">
    <source>
        <dbReference type="EMBL" id="KAG0582048.1"/>
    </source>
</evidence>
<sequence>MWKVLPTHLPLYSKQCTLLPTKAVTPLWEADVMDPEIWSELPDHIIYKILALLPLRDFLRLRWACRRWSRLIESPVFLDEFSQAKVERPWFAIVAEARKVYVYQPHSEKWYNMPASFLQPNSIFLATSKGLILSRFSRRASGLHDLLVVSNPFTGSQRILPRQILVGCGYAMVVDEATKAYTVYHFGQLEPFLDGLVANPHDHTLEAFSSTTNSWQVLCRINHDIFAGLPSYAFDDTKLLVWDDYIICRLRGYFGVFAYSLTRRDWLQIPWAVRPSICAFQQLLCSRDSLVMVVGIKKNMAADSGCESIHVHQLPRGTLDWSEVAVVPEYMNVMRYNFDSYGLGDFIFMLFAAKLLVFDTTYGTWSFAPHCDHICKNLQEFCFEPRLNTTA</sequence>
<dbReference type="InterPro" id="IPR015915">
    <property type="entry name" value="Kelch-typ_b-propeller"/>
</dbReference>
<dbReference type="Proteomes" id="UP000822688">
    <property type="component" value="Chromosome 3"/>
</dbReference>
<dbReference type="SUPFAM" id="SSF81383">
    <property type="entry name" value="F-box domain"/>
    <property type="match status" value="1"/>
</dbReference>
<proteinExistence type="predicted"/>
<dbReference type="PANTHER" id="PTHR31672">
    <property type="entry name" value="BNACNNG10540D PROTEIN"/>
    <property type="match status" value="1"/>
</dbReference>
<dbReference type="InterPro" id="IPR050796">
    <property type="entry name" value="SCF_F-box_component"/>
</dbReference>
<dbReference type="Pfam" id="PF12937">
    <property type="entry name" value="F-box-like"/>
    <property type="match status" value="1"/>
</dbReference>
<accession>A0A8T0IHL7</accession>
<feature type="domain" description="F-box" evidence="1">
    <location>
        <begin position="35"/>
        <end position="81"/>
    </location>
</feature>
<organism evidence="2 3">
    <name type="scientific">Ceratodon purpureus</name>
    <name type="common">Fire moss</name>
    <name type="synonym">Dicranum purpureum</name>
    <dbReference type="NCBI Taxonomy" id="3225"/>
    <lineage>
        <taxon>Eukaryota</taxon>
        <taxon>Viridiplantae</taxon>
        <taxon>Streptophyta</taxon>
        <taxon>Embryophyta</taxon>
        <taxon>Bryophyta</taxon>
        <taxon>Bryophytina</taxon>
        <taxon>Bryopsida</taxon>
        <taxon>Dicranidae</taxon>
        <taxon>Pseudoditrichales</taxon>
        <taxon>Ditrichaceae</taxon>
        <taxon>Ceratodon</taxon>
    </lineage>
</organism>
<keyword evidence="3" id="KW-1185">Reference proteome</keyword>
<dbReference type="InterPro" id="IPR001810">
    <property type="entry name" value="F-box_dom"/>
</dbReference>
<dbReference type="InterPro" id="IPR036047">
    <property type="entry name" value="F-box-like_dom_sf"/>
</dbReference>
<dbReference type="Gene3D" id="1.20.1280.50">
    <property type="match status" value="1"/>
</dbReference>
<dbReference type="AlphaFoldDB" id="A0A8T0IHL7"/>
<dbReference type="EMBL" id="CM026423">
    <property type="protein sequence ID" value="KAG0582048.1"/>
    <property type="molecule type" value="Genomic_DNA"/>
</dbReference>
<dbReference type="SMART" id="SM00256">
    <property type="entry name" value="FBOX"/>
    <property type="match status" value="1"/>
</dbReference>
<reference evidence="2" key="1">
    <citation type="submission" date="2020-06" db="EMBL/GenBank/DDBJ databases">
        <title>WGS assembly of Ceratodon purpureus strain R40.</title>
        <authorList>
            <person name="Carey S.B."/>
            <person name="Jenkins J."/>
            <person name="Shu S."/>
            <person name="Lovell J.T."/>
            <person name="Sreedasyam A."/>
            <person name="Maumus F."/>
            <person name="Tiley G.P."/>
            <person name="Fernandez-Pozo N."/>
            <person name="Barry K."/>
            <person name="Chen C."/>
            <person name="Wang M."/>
            <person name="Lipzen A."/>
            <person name="Daum C."/>
            <person name="Saski C.A."/>
            <person name="Payton A.C."/>
            <person name="Mcbreen J.C."/>
            <person name="Conrad R.E."/>
            <person name="Kollar L.M."/>
            <person name="Olsson S."/>
            <person name="Huttunen S."/>
            <person name="Landis J.B."/>
            <person name="Wickett N.J."/>
            <person name="Johnson M.G."/>
            <person name="Rensing S.A."/>
            <person name="Grimwood J."/>
            <person name="Schmutz J."/>
            <person name="Mcdaniel S.F."/>
        </authorList>
    </citation>
    <scope>NUCLEOTIDE SEQUENCE</scope>
    <source>
        <strain evidence="2">R40</strain>
    </source>
</reference>
<evidence type="ECO:0000313" key="3">
    <source>
        <dbReference type="Proteomes" id="UP000822688"/>
    </source>
</evidence>
<dbReference type="SUPFAM" id="SSF117281">
    <property type="entry name" value="Kelch motif"/>
    <property type="match status" value="1"/>
</dbReference>
<comment type="caution">
    <text evidence="2">The sequence shown here is derived from an EMBL/GenBank/DDBJ whole genome shotgun (WGS) entry which is preliminary data.</text>
</comment>
<name>A0A8T0IHL7_CERPU</name>
<dbReference type="PROSITE" id="PS50181">
    <property type="entry name" value="FBOX"/>
    <property type="match status" value="1"/>
</dbReference>
<protein>
    <recommendedName>
        <fullName evidence="1">F-box domain-containing protein</fullName>
    </recommendedName>
</protein>